<evidence type="ECO:0000256" key="4">
    <source>
        <dbReference type="ARBA" id="ARBA00022741"/>
    </source>
</evidence>
<dbReference type="Pfam" id="PF25601">
    <property type="entry name" value="AAA_lid_14"/>
    <property type="match status" value="1"/>
</dbReference>
<protein>
    <recommendedName>
        <fullName evidence="11">HTH-type transcriptional regulatory protein TyrR</fullName>
    </recommendedName>
</protein>
<dbReference type="InterPro" id="IPR035965">
    <property type="entry name" value="PAS-like_dom_sf"/>
</dbReference>
<evidence type="ECO:0000256" key="9">
    <source>
        <dbReference type="ARBA" id="ARBA00023159"/>
    </source>
</evidence>
<dbReference type="OrthoDB" id="9803970at2"/>
<evidence type="ECO:0000256" key="5">
    <source>
        <dbReference type="ARBA" id="ARBA00022797"/>
    </source>
</evidence>
<dbReference type="Pfam" id="PF18024">
    <property type="entry name" value="HTH_50"/>
    <property type="match status" value="1"/>
</dbReference>
<dbReference type="Gene3D" id="1.10.10.60">
    <property type="entry name" value="Homeodomain-like"/>
    <property type="match status" value="1"/>
</dbReference>
<feature type="domain" description="Sigma-54 factor interaction" evidence="12">
    <location>
        <begin position="208"/>
        <end position="438"/>
    </location>
</feature>
<dbReference type="GO" id="GO:0005737">
    <property type="term" value="C:cytoplasm"/>
    <property type="evidence" value="ECO:0007669"/>
    <property type="project" value="UniProtKB-SubCell"/>
</dbReference>
<dbReference type="Pfam" id="PF13291">
    <property type="entry name" value="ACT_4"/>
    <property type="match status" value="1"/>
</dbReference>
<dbReference type="InterPro" id="IPR000700">
    <property type="entry name" value="PAS-assoc_C"/>
</dbReference>
<dbReference type="RefSeq" id="WP_075859706.1">
    <property type="nucleotide sequence ID" value="NZ_BDJK01000039.1"/>
</dbReference>
<dbReference type="SUPFAM" id="SSF52540">
    <property type="entry name" value="P-loop containing nucleoside triphosphate hydrolases"/>
    <property type="match status" value="1"/>
</dbReference>
<feature type="domain" description="PAC" evidence="14">
    <location>
        <begin position="147"/>
        <end position="199"/>
    </location>
</feature>
<evidence type="ECO:0000259" key="13">
    <source>
        <dbReference type="PROSITE" id="PS50112"/>
    </source>
</evidence>
<dbReference type="CDD" id="cd00009">
    <property type="entry name" value="AAA"/>
    <property type="match status" value="1"/>
</dbReference>
<dbReference type="PROSITE" id="PS00676">
    <property type="entry name" value="SIGMA54_INTERACT_2"/>
    <property type="match status" value="1"/>
</dbReference>
<keyword evidence="2" id="KW-0963">Cytoplasm</keyword>
<dbReference type="SMART" id="SM00091">
    <property type="entry name" value="PAS"/>
    <property type="match status" value="1"/>
</dbReference>
<dbReference type="NCBIfam" id="TIGR00229">
    <property type="entry name" value="sensory_box"/>
    <property type="match status" value="1"/>
</dbReference>
<dbReference type="Pfam" id="PF00158">
    <property type="entry name" value="Sigma54_activat"/>
    <property type="match status" value="1"/>
</dbReference>
<dbReference type="NCBIfam" id="TIGR04381">
    <property type="entry name" value="HTH_TypR"/>
    <property type="match status" value="1"/>
</dbReference>
<dbReference type="InterPro" id="IPR030828">
    <property type="entry name" value="HTH_TyrR"/>
</dbReference>
<dbReference type="InterPro" id="IPR002912">
    <property type="entry name" value="ACT_dom"/>
</dbReference>
<evidence type="ECO:0000256" key="11">
    <source>
        <dbReference type="ARBA" id="ARBA00029500"/>
    </source>
</evidence>
<feature type="domain" description="PAS" evidence="13">
    <location>
        <begin position="80"/>
        <end position="125"/>
    </location>
</feature>
<dbReference type="GO" id="GO:0006355">
    <property type="term" value="P:regulation of DNA-templated transcription"/>
    <property type="evidence" value="ECO:0007669"/>
    <property type="project" value="InterPro"/>
</dbReference>
<keyword evidence="17" id="KW-1185">Reference proteome</keyword>
<dbReference type="FunFam" id="3.40.50.300:FF:000006">
    <property type="entry name" value="DNA-binding transcriptional regulator NtrC"/>
    <property type="match status" value="1"/>
</dbReference>
<keyword evidence="3" id="KW-0678">Repressor</keyword>
<evidence type="ECO:0000256" key="7">
    <source>
        <dbReference type="ARBA" id="ARBA00023015"/>
    </source>
</evidence>
<reference evidence="17" key="1">
    <citation type="submission" date="2016-12" db="EMBL/GenBank/DDBJ databases">
        <title>Draft Genome Sequences od Carboxydothermus pertinax and islandicus, Hydrogenogenic Carboxydotrophic Bacteria.</title>
        <authorList>
            <person name="Fukuyama Y."/>
            <person name="Ohmae K."/>
            <person name="Yoneda Y."/>
            <person name="Yoshida T."/>
            <person name="Sako Y."/>
        </authorList>
    </citation>
    <scope>NUCLEOTIDE SEQUENCE [LARGE SCALE GENOMIC DNA]</scope>
    <source>
        <strain evidence="17">Ug1</strain>
    </source>
</reference>
<keyword evidence="10" id="KW-0804">Transcription</keyword>
<dbReference type="InterPro" id="IPR002078">
    <property type="entry name" value="Sigma_54_int"/>
</dbReference>
<evidence type="ECO:0000259" key="12">
    <source>
        <dbReference type="PROSITE" id="PS50045"/>
    </source>
</evidence>
<evidence type="ECO:0000256" key="3">
    <source>
        <dbReference type="ARBA" id="ARBA00022491"/>
    </source>
</evidence>
<evidence type="ECO:0000256" key="1">
    <source>
        <dbReference type="ARBA" id="ARBA00004496"/>
    </source>
</evidence>
<dbReference type="InterPro" id="IPR009057">
    <property type="entry name" value="Homeodomain-like_sf"/>
</dbReference>
<dbReference type="SUPFAM" id="SSF46689">
    <property type="entry name" value="Homeodomain-like"/>
    <property type="match status" value="1"/>
</dbReference>
<dbReference type="InterPro" id="IPR013767">
    <property type="entry name" value="PAS_fold"/>
</dbReference>
<evidence type="ECO:0000259" key="14">
    <source>
        <dbReference type="PROSITE" id="PS50113"/>
    </source>
</evidence>
<keyword evidence="8" id="KW-0238">DNA-binding</keyword>
<keyword evidence="9" id="KW-0010">Activator</keyword>
<comment type="caution">
    <text evidence="16">The sequence shown here is derived from an EMBL/GenBank/DDBJ whole genome shotgun (WGS) entry which is preliminary data.</text>
</comment>
<proteinExistence type="predicted"/>
<dbReference type="GO" id="GO:0005524">
    <property type="term" value="F:ATP binding"/>
    <property type="evidence" value="ECO:0007669"/>
    <property type="project" value="UniProtKB-KW"/>
</dbReference>
<gene>
    <name evidence="16" type="ORF">cpu_17770</name>
</gene>
<organism evidence="16 17">
    <name type="scientific">Carboxydothermus pertinax</name>
    <dbReference type="NCBI Taxonomy" id="870242"/>
    <lineage>
        <taxon>Bacteria</taxon>
        <taxon>Bacillati</taxon>
        <taxon>Bacillota</taxon>
        <taxon>Clostridia</taxon>
        <taxon>Thermoanaerobacterales</taxon>
        <taxon>Thermoanaerobacteraceae</taxon>
        <taxon>Carboxydothermus</taxon>
    </lineage>
</organism>
<dbReference type="SUPFAM" id="SSF55785">
    <property type="entry name" value="PYP-like sensor domain (PAS domain)"/>
    <property type="match status" value="1"/>
</dbReference>
<evidence type="ECO:0000256" key="6">
    <source>
        <dbReference type="ARBA" id="ARBA00022840"/>
    </source>
</evidence>
<dbReference type="InterPro" id="IPR025944">
    <property type="entry name" value="Sigma_54_int_dom_CS"/>
</dbReference>
<sequence>MRTVKLSLEFEDRVGMVLDVSQVISAKNINIVTFQVLPGKMFLELEKIDKKTLNQVIGDIKKIPKVLKVFPIEIMPYEQKEQQLRAVLDTVNEGILAIDGHGVITICNQACAEMFAIPADRIIGQEVEKLLAKDIPMLRTLKTGEIYNNQEIIINVEGRRLHYLTSGRPIKDRGGNIVGVVAVLKPMSEVRELVYALTKPSLNSFNDIIYTSDKMHFVVEMAKKVAKTNTTVLIRGESGTGKELFARALHLESPRRTKPFVPLNCAAVPESLLESELFGYVEGAFTGAKKGGKQGLLEFAHEGTLFLDEVAELPTHLQAKLLRVLQEGKVRRLGGQEEIPVDIRIIAATNRNLEEMIGEGKFREDLYFRLNVFPLQIPPLRERPEDIEILARHFIEIFAQRRGLPTFKLTENAINKLMAYRWPGNVRELQNVIERAITLAENGTIEAKDIILDHPQDTRLSAQTLEEAVNQVEKELIEKALKRFPSIRQAAKSLGVTHTTLRNKIKKLNLTNKVVE</sequence>
<dbReference type="AlphaFoldDB" id="A0A1L8CWI5"/>
<dbReference type="Gene3D" id="3.40.50.300">
    <property type="entry name" value="P-loop containing nucleotide triphosphate hydrolases"/>
    <property type="match status" value="1"/>
</dbReference>
<dbReference type="InterPro" id="IPR000014">
    <property type="entry name" value="PAS"/>
</dbReference>
<evidence type="ECO:0000256" key="8">
    <source>
        <dbReference type="ARBA" id="ARBA00023125"/>
    </source>
</evidence>
<dbReference type="PROSITE" id="PS51671">
    <property type="entry name" value="ACT"/>
    <property type="match status" value="1"/>
</dbReference>
<evidence type="ECO:0000313" key="16">
    <source>
        <dbReference type="EMBL" id="GAV23267.1"/>
    </source>
</evidence>
<name>A0A1L8CWI5_9THEO</name>
<dbReference type="PROSITE" id="PS50113">
    <property type="entry name" value="PAC"/>
    <property type="match status" value="1"/>
</dbReference>
<dbReference type="CDD" id="cd00130">
    <property type="entry name" value="PAS"/>
    <property type="match status" value="1"/>
</dbReference>
<dbReference type="Gene3D" id="3.30.450.20">
    <property type="entry name" value="PAS domain"/>
    <property type="match status" value="1"/>
</dbReference>
<dbReference type="SUPFAM" id="SSF55021">
    <property type="entry name" value="ACT-like"/>
    <property type="match status" value="1"/>
</dbReference>
<comment type="subcellular location">
    <subcellularLocation>
        <location evidence="1">Cytoplasm</location>
    </subcellularLocation>
</comment>
<dbReference type="InterPro" id="IPR045865">
    <property type="entry name" value="ACT-like_dom_sf"/>
</dbReference>
<keyword evidence="7" id="KW-0805">Transcription regulation</keyword>
<dbReference type="EMBL" id="BDJK01000039">
    <property type="protein sequence ID" value="GAV23267.1"/>
    <property type="molecule type" value="Genomic_DNA"/>
</dbReference>
<dbReference type="InterPro" id="IPR027417">
    <property type="entry name" value="P-loop_NTPase"/>
</dbReference>
<evidence type="ECO:0000259" key="15">
    <source>
        <dbReference type="PROSITE" id="PS51671"/>
    </source>
</evidence>
<dbReference type="GO" id="GO:0003677">
    <property type="term" value="F:DNA binding"/>
    <property type="evidence" value="ECO:0007669"/>
    <property type="project" value="UniProtKB-KW"/>
</dbReference>
<dbReference type="PROSITE" id="PS50045">
    <property type="entry name" value="SIGMA54_INTERACT_4"/>
    <property type="match status" value="1"/>
</dbReference>
<dbReference type="InterPro" id="IPR025662">
    <property type="entry name" value="Sigma_54_int_dom_ATP-bd_1"/>
</dbReference>
<dbReference type="SMART" id="SM00382">
    <property type="entry name" value="AAA"/>
    <property type="match status" value="1"/>
</dbReference>
<accession>A0A1L8CWI5</accession>
<dbReference type="PROSITE" id="PS00688">
    <property type="entry name" value="SIGMA54_INTERACT_3"/>
    <property type="match status" value="1"/>
</dbReference>
<dbReference type="Pfam" id="PF00989">
    <property type="entry name" value="PAS"/>
    <property type="match status" value="1"/>
</dbReference>
<dbReference type="Gene3D" id="3.30.70.260">
    <property type="match status" value="1"/>
</dbReference>
<keyword evidence="6" id="KW-0067">ATP-binding</keyword>
<evidence type="ECO:0000256" key="2">
    <source>
        <dbReference type="ARBA" id="ARBA00022490"/>
    </source>
</evidence>
<feature type="domain" description="ACT" evidence="15">
    <location>
        <begin position="5"/>
        <end position="74"/>
    </location>
</feature>
<dbReference type="STRING" id="870242.cpu_17770"/>
<evidence type="ECO:0000313" key="17">
    <source>
        <dbReference type="Proteomes" id="UP000187485"/>
    </source>
</evidence>
<dbReference type="PROSITE" id="PS00675">
    <property type="entry name" value="SIGMA54_INTERACT_1"/>
    <property type="match status" value="1"/>
</dbReference>
<dbReference type="PROSITE" id="PS50112">
    <property type="entry name" value="PAS"/>
    <property type="match status" value="1"/>
</dbReference>
<keyword evidence="4" id="KW-0547">Nucleotide-binding</keyword>
<dbReference type="PANTHER" id="PTHR32071">
    <property type="entry name" value="TRANSCRIPTIONAL REGULATORY PROTEIN"/>
    <property type="match status" value="1"/>
</dbReference>
<dbReference type="PANTHER" id="PTHR32071:SF3">
    <property type="entry name" value="HTH-TYPE TRANSCRIPTIONAL REGULATORY PROTEIN TYRR"/>
    <property type="match status" value="1"/>
</dbReference>
<dbReference type="InterPro" id="IPR003593">
    <property type="entry name" value="AAA+_ATPase"/>
</dbReference>
<evidence type="ECO:0000256" key="10">
    <source>
        <dbReference type="ARBA" id="ARBA00023163"/>
    </source>
</evidence>
<dbReference type="Gene3D" id="1.10.8.60">
    <property type="match status" value="1"/>
</dbReference>
<dbReference type="InterPro" id="IPR058031">
    <property type="entry name" value="AAA_lid_NorR"/>
</dbReference>
<keyword evidence="5" id="KW-0058">Aromatic hydrocarbons catabolism</keyword>
<dbReference type="InterPro" id="IPR025943">
    <property type="entry name" value="Sigma_54_int_dom_ATP-bd_2"/>
</dbReference>
<dbReference type="Proteomes" id="UP000187485">
    <property type="component" value="Unassembled WGS sequence"/>
</dbReference>